<name>A0ACB6V901_9ASCO</name>
<gene>
    <name evidence="1" type="ORF">D0Z00_000648</name>
</gene>
<accession>A0ACB6V901</accession>
<proteinExistence type="predicted"/>
<dbReference type="Proteomes" id="UP000744676">
    <property type="component" value="Unassembled WGS sequence"/>
</dbReference>
<organism evidence="1 2">
    <name type="scientific">Geotrichum galactomycetum</name>
    <dbReference type="NCBI Taxonomy" id="27317"/>
    <lineage>
        <taxon>Eukaryota</taxon>
        <taxon>Fungi</taxon>
        <taxon>Dikarya</taxon>
        <taxon>Ascomycota</taxon>
        <taxon>Saccharomycotina</taxon>
        <taxon>Dipodascomycetes</taxon>
        <taxon>Dipodascales</taxon>
        <taxon>Dipodascaceae</taxon>
        <taxon>Geotrichum</taxon>
    </lineage>
</organism>
<dbReference type="EMBL" id="QVQA01000009">
    <property type="protein sequence ID" value="KAF5101786.1"/>
    <property type="molecule type" value="Genomic_DNA"/>
</dbReference>
<protein>
    <submittedName>
        <fullName evidence="1">Uncharacterized protein</fullName>
    </submittedName>
</protein>
<comment type="caution">
    <text evidence="1">The sequence shown here is derived from an EMBL/GenBank/DDBJ whole genome shotgun (WGS) entry which is preliminary data.</text>
</comment>
<reference evidence="1 2" key="1">
    <citation type="journal article" date="2020" name="Front. Microbiol.">
        <title>Phenotypic and Genetic Characterization of the Cheese Ripening Yeast Geotrichum candidum.</title>
        <authorList>
            <person name="Perkins V."/>
            <person name="Vignola S."/>
            <person name="Lessard M.H."/>
            <person name="Plante P.L."/>
            <person name="Corbeil J."/>
            <person name="Dugat-Bony E."/>
            <person name="Frenette M."/>
            <person name="Labrie S."/>
        </authorList>
    </citation>
    <scope>NUCLEOTIDE SEQUENCE [LARGE SCALE GENOMIC DNA]</scope>
    <source>
        <strain evidence="1 2">LMA-1147</strain>
    </source>
</reference>
<evidence type="ECO:0000313" key="1">
    <source>
        <dbReference type="EMBL" id="KAF5101786.1"/>
    </source>
</evidence>
<sequence length="713" mass="79382">MASRINHLANTLANNNASNVIIDDKEYNTATEPKLLFQQERSNASFNIRDLTYYLDGGKEATEKMEKIMESIERDPLFNNDNFYDLNKEQLREQTMARVAALNNHIDGENETILTSRFALTGLADPNTITRCGVHFGLFVSSIRGSGTPEQLQYWFSKGAGRLKKFFGCFAMTELGHGSNVAGLETTATWDETTDEFVINTPHLGATKWWIGGAAHTATHSVCFARLIVKGKDYGVKSFVVPLRNLSDFTLKPGIAIGDIGKKMGRDGIDNGWIQYTNVRIPRQFMLMKYAKVDSNGVVTEPPLAQLAYGALIGGRVSMAVDSYHFSKRFITIATRYAAARRQFGSKKGEPETRLLDYPYHQRRLMPRLAFVFAMNAAGAELTEMHTAATSKLASADATNKAELQSAIADIKELFSVSAGVKAFTTWATSEIIDQARQACGGHGYSGYSGFGQGYNDWAVQCTWEGDNNVLTLSAGRSLIQSALAAKKGKKVGAAVEYITRAEQLKSVKLNGRDLTDPKVIVEAWEAAAASALSSATELFEEQLKTNGNNIELAFETLSQQRFETARIHTRLYLIRSFFNRINNSKITSAGIKPILTEVAILFSLWSMELDSGLFLQSGYLLPEDTKRVTKLVDEYNSKVRSQAIPLTDAFNLTDYFINSALGNYDGDVYKHYFEKVTLRNVNKLSKPPYFDSLTKPYLYREDEEEVDLTKLE</sequence>
<evidence type="ECO:0000313" key="2">
    <source>
        <dbReference type="Proteomes" id="UP000744676"/>
    </source>
</evidence>
<keyword evidence="2" id="KW-1185">Reference proteome</keyword>